<protein>
    <submittedName>
        <fullName evidence="1">Uncharacterized protein</fullName>
    </submittedName>
</protein>
<sequence>MTTYWDELLLDIDHKRQIQEQMEESNGKNDSFSQEDWDRGVQEGRIELPDQVIEFDEHRLLGERVSFRLPRLLLPVPRGLAATEYGMSGNDQHLFRDKGRQVLFGLKWTTQALAMEQVETYQDALLRQLQSLKSDMQIMETIMLEADGLQVGCCESLFQLPTGYGYQVLFMTSLEERLLLGSFQFPLEEAELWQPLSAAMIRALRRK</sequence>
<gene>
    <name evidence="1" type="ORF">AV654_15025</name>
</gene>
<reference evidence="2" key="1">
    <citation type="submission" date="2016-01" db="EMBL/GenBank/DDBJ databases">
        <title>Draft genome of Chromobacterium sp. F49.</title>
        <authorList>
            <person name="Hong K.W."/>
        </authorList>
    </citation>
    <scope>NUCLEOTIDE SEQUENCE [LARGE SCALE GENOMIC DNA]</scope>
    <source>
        <strain evidence="2">M63</strain>
    </source>
</reference>
<dbReference type="STRING" id="1007103.GCA_000213315_00338"/>
<accession>A0A163YLV3</accession>
<proteinExistence type="predicted"/>
<comment type="caution">
    <text evidence="1">The sequence shown here is derived from an EMBL/GenBank/DDBJ whole genome shotgun (WGS) entry which is preliminary data.</text>
</comment>
<dbReference type="eggNOG" id="ENOG50347XA">
    <property type="taxonomic scope" value="Bacteria"/>
</dbReference>
<dbReference type="EMBL" id="LQRA01000051">
    <property type="protein sequence ID" value="KZE79613.1"/>
    <property type="molecule type" value="Genomic_DNA"/>
</dbReference>
<evidence type="ECO:0000313" key="2">
    <source>
        <dbReference type="Proteomes" id="UP000076563"/>
    </source>
</evidence>
<dbReference type="RefSeq" id="WP_063181033.1">
    <property type="nucleotide sequence ID" value="NZ_LQRA01000051.1"/>
</dbReference>
<evidence type="ECO:0000313" key="1">
    <source>
        <dbReference type="EMBL" id="KZE79613.1"/>
    </source>
</evidence>
<organism evidence="1 2">
    <name type="scientific">Paenibacillus elgii</name>
    <dbReference type="NCBI Taxonomy" id="189691"/>
    <lineage>
        <taxon>Bacteria</taxon>
        <taxon>Bacillati</taxon>
        <taxon>Bacillota</taxon>
        <taxon>Bacilli</taxon>
        <taxon>Bacillales</taxon>
        <taxon>Paenibacillaceae</taxon>
        <taxon>Paenibacillus</taxon>
    </lineage>
</organism>
<dbReference type="OrthoDB" id="2642906at2"/>
<dbReference type="Proteomes" id="UP000076563">
    <property type="component" value="Unassembled WGS sequence"/>
</dbReference>
<keyword evidence="2" id="KW-1185">Reference proteome</keyword>
<name>A0A163YLV3_9BACL</name>
<dbReference type="AlphaFoldDB" id="A0A163YLV3"/>